<proteinExistence type="predicted"/>
<dbReference type="RefSeq" id="WP_136538268.1">
    <property type="nucleotide sequence ID" value="NZ_STGU01000001.1"/>
</dbReference>
<name>A0A4S8Q4Y9_9HYPH</name>
<dbReference type="PROSITE" id="PS51257">
    <property type="entry name" value="PROKAR_LIPOPROTEIN"/>
    <property type="match status" value="1"/>
</dbReference>
<organism evidence="2 3">
    <name type="scientific">Rhizobium rosettiformans W3</name>
    <dbReference type="NCBI Taxonomy" id="538378"/>
    <lineage>
        <taxon>Bacteria</taxon>
        <taxon>Pseudomonadati</taxon>
        <taxon>Pseudomonadota</taxon>
        <taxon>Alphaproteobacteria</taxon>
        <taxon>Hyphomicrobiales</taxon>
        <taxon>Rhizobiaceae</taxon>
        <taxon>Rhizobium/Agrobacterium group</taxon>
        <taxon>Rhizobium</taxon>
    </lineage>
</organism>
<feature type="domain" description="Lysozyme inhibitor LprI-like N-terminal" evidence="1">
    <location>
        <begin position="34"/>
        <end position="135"/>
    </location>
</feature>
<dbReference type="PANTHER" id="PTHR39176">
    <property type="entry name" value="PERIPLASMIC PROTEIN-RELATED"/>
    <property type="match status" value="1"/>
</dbReference>
<comment type="caution">
    <text evidence="2">The sequence shown here is derived from an EMBL/GenBank/DDBJ whole genome shotgun (WGS) entry which is preliminary data.</text>
</comment>
<sequence>MVRAMNWGVILVVCGCVLLQDAPASSEGVRDVDCNNAQTQADMNQCAAEDYRKADAAMNAQWAETRAAMLAWDKTTPPSDDNGAAKRLLVSQRAWLAYRDAACDLEGYSAEGGTMQPMVISFCLAELTKHRTEELKSLVEGF</sequence>
<dbReference type="EMBL" id="STGU01000001">
    <property type="protein sequence ID" value="THV39337.1"/>
    <property type="molecule type" value="Genomic_DNA"/>
</dbReference>
<dbReference type="Pfam" id="PF07007">
    <property type="entry name" value="LprI"/>
    <property type="match status" value="1"/>
</dbReference>
<reference evidence="2 3" key="1">
    <citation type="submission" date="2019-04" db="EMBL/GenBank/DDBJ databases">
        <title>genome sequence of strain W3.</title>
        <authorList>
            <person name="Gao J."/>
            <person name="Sun J."/>
        </authorList>
    </citation>
    <scope>NUCLEOTIDE SEQUENCE [LARGE SCALE GENOMIC DNA]</scope>
    <source>
        <strain evidence="2 3">W3</strain>
    </source>
</reference>
<evidence type="ECO:0000259" key="1">
    <source>
        <dbReference type="Pfam" id="PF07007"/>
    </source>
</evidence>
<gene>
    <name evidence="2" type="ORF">FAA86_02960</name>
</gene>
<dbReference type="InterPro" id="IPR009739">
    <property type="entry name" value="LprI-like_N"/>
</dbReference>
<evidence type="ECO:0000313" key="3">
    <source>
        <dbReference type="Proteomes" id="UP000307378"/>
    </source>
</evidence>
<protein>
    <submittedName>
        <fullName evidence="2">DUF1311 domain-containing protein</fullName>
    </submittedName>
</protein>
<dbReference type="Proteomes" id="UP000307378">
    <property type="component" value="Unassembled WGS sequence"/>
</dbReference>
<dbReference type="PANTHER" id="PTHR39176:SF1">
    <property type="entry name" value="PERIPLASMIC PROTEIN"/>
    <property type="match status" value="1"/>
</dbReference>
<evidence type="ECO:0000313" key="2">
    <source>
        <dbReference type="EMBL" id="THV39337.1"/>
    </source>
</evidence>
<dbReference type="AlphaFoldDB" id="A0A4S8Q4Y9"/>
<dbReference type="Gene3D" id="1.20.1270.180">
    <property type="match status" value="1"/>
</dbReference>
<accession>A0A4S8Q4Y9</accession>